<dbReference type="Proteomes" id="UP000092993">
    <property type="component" value="Unassembled WGS sequence"/>
</dbReference>
<dbReference type="AlphaFoldDB" id="A0A1C7M2M7"/>
<dbReference type="PANTHER" id="PTHR31642:SF310">
    <property type="entry name" value="FATTY ALCOHOL:CAFFEOYL-COA ACYLTRANSFERASE"/>
    <property type="match status" value="1"/>
</dbReference>
<evidence type="ECO:0000256" key="1">
    <source>
        <dbReference type="ARBA" id="ARBA00022679"/>
    </source>
</evidence>
<dbReference type="InterPro" id="IPR050317">
    <property type="entry name" value="Plant_Fungal_Acyltransferase"/>
</dbReference>
<evidence type="ECO:0000313" key="2">
    <source>
        <dbReference type="EMBL" id="OBZ71132.1"/>
    </source>
</evidence>
<organism evidence="2 3">
    <name type="scientific">Grifola frondosa</name>
    <name type="common">Maitake</name>
    <name type="synonym">Polyporus frondosus</name>
    <dbReference type="NCBI Taxonomy" id="5627"/>
    <lineage>
        <taxon>Eukaryota</taxon>
        <taxon>Fungi</taxon>
        <taxon>Dikarya</taxon>
        <taxon>Basidiomycota</taxon>
        <taxon>Agaricomycotina</taxon>
        <taxon>Agaricomycetes</taxon>
        <taxon>Polyporales</taxon>
        <taxon>Grifolaceae</taxon>
        <taxon>Grifola</taxon>
    </lineage>
</organism>
<comment type="caution">
    <text evidence="2">The sequence shown here is derived from an EMBL/GenBank/DDBJ whole genome shotgun (WGS) entry which is preliminary data.</text>
</comment>
<proteinExistence type="predicted"/>
<protein>
    <submittedName>
        <fullName evidence="2">Spermidine hydroxycinnamoyl transferase</fullName>
    </submittedName>
</protein>
<gene>
    <name evidence="2" type="primary">SHT</name>
    <name evidence="2" type="ORF">A0H81_08823</name>
</gene>
<dbReference type="GO" id="GO:0044550">
    <property type="term" value="P:secondary metabolite biosynthetic process"/>
    <property type="evidence" value="ECO:0007669"/>
    <property type="project" value="TreeGrafter"/>
</dbReference>
<dbReference type="OrthoDB" id="444127at2759"/>
<dbReference type="OMA" id="FPQWAGQ"/>
<dbReference type="STRING" id="5627.A0A1C7M2M7"/>
<name>A0A1C7M2M7_GRIFR</name>
<dbReference type="GO" id="GO:0016747">
    <property type="term" value="F:acyltransferase activity, transferring groups other than amino-acyl groups"/>
    <property type="evidence" value="ECO:0007669"/>
    <property type="project" value="TreeGrafter"/>
</dbReference>
<dbReference type="InterPro" id="IPR023213">
    <property type="entry name" value="CAT-like_dom_sf"/>
</dbReference>
<dbReference type="Gene3D" id="3.30.559.10">
    <property type="entry name" value="Chloramphenicol acetyltransferase-like domain"/>
    <property type="match status" value="2"/>
</dbReference>
<keyword evidence="1 2" id="KW-0808">Transferase</keyword>
<sequence length="489" mass="53306">MTQDKGEIRPERLAKNLPNAAFGLTIESRVRLLPDELIVRTPRRIPLSILDATVLRFAPTCAIWIYDQPANSQGQAALATQQLSLSLQKTLNAYPQWAGDLQWEPCNKHAPHTQRYGRLNITYGTASDSGIELVIASSPQPLSSLVPSTSERVNIGTWNAANFPTTELHSFTTPLALHGEGRALPCVMVQLTTFGCGGVGIAVKCAHAVADAQAMINFVKDWAAVNRALLCGAPLPSLSPVFEPQLLDGAAAGNIDAVEPDPAFIRISRSLPMHKYDLWASAQGCPSFMVSETRIPPEVDISSIGQLGKPLPWSEWDVAAPIAHYLLYFSADEVQRIREEVSSSSSTTRVSRLDALLSHVWALIIRARGLERDTQAAHLAVTIGLRNRLSPPLAQTFVGSPIVLARVTLTCEEITQSPGAAAVAIRSAVVQFDSSTLPALLHDVAFEVSAQRFWRAFMGRRNTIVTSWFRQDVMLLILVEGRLRGTSML</sequence>
<keyword evidence="3" id="KW-1185">Reference proteome</keyword>
<dbReference type="PANTHER" id="PTHR31642">
    <property type="entry name" value="TRICHOTHECENE 3-O-ACETYLTRANSFERASE"/>
    <property type="match status" value="1"/>
</dbReference>
<evidence type="ECO:0000313" key="3">
    <source>
        <dbReference type="Proteomes" id="UP000092993"/>
    </source>
</evidence>
<accession>A0A1C7M2M7</accession>
<reference evidence="2 3" key="1">
    <citation type="submission" date="2016-03" db="EMBL/GenBank/DDBJ databases">
        <title>Whole genome sequencing of Grifola frondosa 9006-11.</title>
        <authorList>
            <person name="Min B."/>
            <person name="Park H."/>
            <person name="Kim J.-G."/>
            <person name="Cho H."/>
            <person name="Oh Y.-L."/>
            <person name="Kong W.-S."/>
            <person name="Choi I.-G."/>
        </authorList>
    </citation>
    <scope>NUCLEOTIDE SEQUENCE [LARGE SCALE GENOMIC DNA]</scope>
    <source>
        <strain evidence="2 3">9006-11</strain>
    </source>
</reference>
<dbReference type="Pfam" id="PF02458">
    <property type="entry name" value="Transferase"/>
    <property type="match status" value="2"/>
</dbReference>
<dbReference type="EMBL" id="LUGG01000011">
    <property type="protein sequence ID" value="OBZ71132.1"/>
    <property type="molecule type" value="Genomic_DNA"/>
</dbReference>